<dbReference type="EMBL" id="CM055731">
    <property type="protein sequence ID" value="KAJ8012572.1"/>
    <property type="molecule type" value="Genomic_DNA"/>
</dbReference>
<keyword evidence="2" id="KW-1185">Reference proteome</keyword>
<reference evidence="1" key="1">
    <citation type="submission" date="2021-05" db="EMBL/GenBank/DDBJ databases">
        <authorList>
            <person name="Pan Q."/>
            <person name="Jouanno E."/>
            <person name="Zahm M."/>
            <person name="Klopp C."/>
            <person name="Cabau C."/>
            <person name="Louis A."/>
            <person name="Berthelot C."/>
            <person name="Parey E."/>
            <person name="Roest Crollius H."/>
            <person name="Montfort J."/>
            <person name="Robinson-Rechavi M."/>
            <person name="Bouchez O."/>
            <person name="Lampietro C."/>
            <person name="Lopez Roques C."/>
            <person name="Donnadieu C."/>
            <person name="Postlethwait J."/>
            <person name="Bobe J."/>
            <person name="Dillon D."/>
            <person name="Chandos A."/>
            <person name="von Hippel F."/>
            <person name="Guiguen Y."/>
        </authorList>
    </citation>
    <scope>NUCLEOTIDE SEQUENCE</scope>
    <source>
        <strain evidence="1">YG-Jan2019</strain>
    </source>
</reference>
<name>A0ACC2H9E8_DALPE</name>
<gene>
    <name evidence="1" type="ORF">DPEC_G00044260</name>
</gene>
<proteinExistence type="predicted"/>
<organism evidence="1 2">
    <name type="scientific">Dallia pectoralis</name>
    <name type="common">Alaska blackfish</name>
    <dbReference type="NCBI Taxonomy" id="75939"/>
    <lineage>
        <taxon>Eukaryota</taxon>
        <taxon>Metazoa</taxon>
        <taxon>Chordata</taxon>
        <taxon>Craniata</taxon>
        <taxon>Vertebrata</taxon>
        <taxon>Euteleostomi</taxon>
        <taxon>Actinopterygii</taxon>
        <taxon>Neopterygii</taxon>
        <taxon>Teleostei</taxon>
        <taxon>Protacanthopterygii</taxon>
        <taxon>Esociformes</taxon>
        <taxon>Umbridae</taxon>
        <taxon>Dallia</taxon>
    </lineage>
</organism>
<sequence>MAWWVDSNPGSRDGTEGVEQTWRLGFAPRIGQGSSTGTNGSITAIGFPEVDVSSQVQSFCPALEASSSLILWRTDTLSSRSVTLTKLLAGDAPHCKRCHGESCTCFAMC</sequence>
<protein>
    <submittedName>
        <fullName evidence="1">Uncharacterized protein</fullName>
    </submittedName>
</protein>
<evidence type="ECO:0000313" key="2">
    <source>
        <dbReference type="Proteomes" id="UP001157502"/>
    </source>
</evidence>
<comment type="caution">
    <text evidence="1">The sequence shown here is derived from an EMBL/GenBank/DDBJ whole genome shotgun (WGS) entry which is preliminary data.</text>
</comment>
<accession>A0ACC2H9E8</accession>
<dbReference type="Proteomes" id="UP001157502">
    <property type="component" value="Chromosome 4"/>
</dbReference>
<evidence type="ECO:0000313" key="1">
    <source>
        <dbReference type="EMBL" id="KAJ8012572.1"/>
    </source>
</evidence>